<dbReference type="Gene3D" id="3.40.50.150">
    <property type="entry name" value="Vaccinia Virus protein VP39"/>
    <property type="match status" value="1"/>
</dbReference>
<dbReference type="PROSITE" id="PS00092">
    <property type="entry name" value="N6_MTASE"/>
    <property type="match status" value="1"/>
</dbReference>
<gene>
    <name evidence="4" type="ORF">B4110_3595</name>
</gene>
<protein>
    <submittedName>
        <fullName evidence="4">Uncharacterized protein</fullName>
    </submittedName>
</protein>
<dbReference type="InterPro" id="IPR011335">
    <property type="entry name" value="Restrct_endonuc-II-like"/>
</dbReference>
<dbReference type="PANTHER" id="PTHR47396">
    <property type="entry name" value="TYPE I RESTRICTION ENZYME ECOKI R PROTEIN"/>
    <property type="match status" value="1"/>
</dbReference>
<dbReference type="GO" id="GO:0032259">
    <property type="term" value="P:methylation"/>
    <property type="evidence" value="ECO:0007669"/>
    <property type="project" value="InterPro"/>
</dbReference>
<dbReference type="PRINTS" id="PR00507">
    <property type="entry name" value="N12N6MTFRASE"/>
</dbReference>
<evidence type="ECO:0000313" key="5">
    <source>
        <dbReference type="Proteomes" id="UP000075324"/>
    </source>
</evidence>
<sequence length="1602" mass="183715">MTTIYDVLNQLRSVANSKREQGDLFERLMLAFLRTDPQYKQLFTHVWSWMEWPGRDGRVDTGIDLVAEEADTGDIWAIQCKFHDPGYKIQKSDLDSFFTESGKHPFRKRMIIVTAPMSKHAEEACRDQQIPVSILDMEALEQSPIDWGRFSWDRPELLPNREKKKLREHQKAAIADVLAGFKNHDRGKLIMACGTGKTFTALKLTEKMVPEGGLVLFLVPSIALLSQTLREWTSEAEVPLRSFAVCSDTKVGKGDGEDLRVSDLAYPATTNAERLVTEIKKGLGKGITVIFSTYQSIDVVSDAQKAGLPAFDLVICDEAHRTTGVVQGEEASYFTKVHEEKFLQAKKRLYMTATPRIYADESKTKAKEANVQLYSMDDESIYGPEFHRLNFSKAVELGILSDYKVIILAVDEKHVLHHLGHRIYDREDRVKLDDVAKIVGCWNALSKRIMPDDTFSIEDFKPMKRAVAFTTSIKNSKKVTELFEHTVEDYCRSLSGQNENLLVCEVRHVDGTQNIIERNSKLQWLKEDPGENKCRILSNARCLTEGVDVPALDAVIFLNPRNSQVDVVQAIGRVMRKAEDKEYGYVILPVAVSPENSPEEVLNKEPQYKVIWQVLNALRAHDDRFNDLVNKLELNKRKPDHIQIIGVGSDGEDWKEGENQDGKPRYEQLALNLEWIQEWREAIYAKIVEKCGERRYWESWAKDVATIAERHKTHISTILEGNDPKAREAQEAFVDFLKGLQSNINESIGQEEAIEMLAQHLVTKPVFDALFEGYAFSANNPVSRSMQRVLDVLEGHALWKETESLEGFYESVRRRASGIDNAEGKQKIIIELYDKFFRTAFPKMAERLGIVYTPTEVVDFILKSAEDILQEEFGMHLSDEGVHILDPFTGTGTFIVRLLQNGLIRPEDLVRKYREELHANEIVLLAYYIAAINIEEAYHRLSGQEYEPFPGIVLTDTFQLGENKGTLAEIMFPENNERIARQNRQEIRVIVGNPPYSAKQGSENDNNKNLKYPHLDRRIAETYVAASTAVTKNSLYDSYIRAIRWTSDRIGDKGIIAFVTNGSFIDSNTMDGLRKCLAEEFTAIYCFNLRGNARTSGEQRRKEGGNIFGVGSRTPVAITVLVKNPAKQGSCVIRYHDIGDYLSREQKLEIIRQAGSIKGISWTVIQPNDAHDWINQRSGEFDKLIALGEKKNKHEKTMFEIYSGGLKTNRDSWAYNFSRSNLEHNMRAMIEFYNMQVRGFQALMRNTRPTIEDVENFIDNDPRKISWSGDLKQELLKGETCTFETAGELRQSMYRPFNKQWVYFSRTFNNRLYQLPKLFPVPSVENLVILVHGKGGSRDFSCLISNCIPDLNSMEAGAQCFPLYYYEDRSEQEKQNRLGGLFEELEQEEENQERYIRHDAITDWALKEFGQRYDDAVTKEDIFYYVYGVLHSPEYREQFAADLKKMLPRIPMVPSAEDFWAFSKAGRELAYWHLNYETVEPWPLDEIHQGNLKADNFYRVEKMRFGKGPDGKPDKTTIIYNSNITLSGIPLEAYNYVVNGKSAIEWIMDRYQVKTDKNSGIINDPNQWSDDPRYIVDLIKRIVRVSMETERILKGLPRLELA</sequence>
<dbReference type="GO" id="GO:0003677">
    <property type="term" value="F:DNA binding"/>
    <property type="evidence" value="ECO:0007669"/>
    <property type="project" value="InterPro"/>
</dbReference>
<dbReference type="SUPFAM" id="SSF52980">
    <property type="entry name" value="Restriction endonuclease-like"/>
    <property type="match status" value="1"/>
</dbReference>
<dbReference type="Pfam" id="PF13156">
    <property type="entry name" value="Mrr_cat_2"/>
    <property type="match status" value="1"/>
</dbReference>
<dbReference type="SUPFAM" id="SSF52540">
    <property type="entry name" value="P-loop containing nucleoside triphosphate hydrolases"/>
    <property type="match status" value="1"/>
</dbReference>
<accession>A0A150N7U8</accession>
<dbReference type="CDD" id="cd22333">
    <property type="entry name" value="LlaBIII_nuclease-like"/>
    <property type="match status" value="1"/>
</dbReference>
<dbReference type="Pfam" id="PF04851">
    <property type="entry name" value="ResIII"/>
    <property type="match status" value="1"/>
</dbReference>
<dbReference type="GO" id="GO:0009307">
    <property type="term" value="P:DNA restriction-modification system"/>
    <property type="evidence" value="ECO:0007669"/>
    <property type="project" value="UniProtKB-KW"/>
</dbReference>
<evidence type="ECO:0000259" key="2">
    <source>
        <dbReference type="PROSITE" id="PS51192"/>
    </source>
</evidence>
<dbReference type="InterPro" id="IPR001650">
    <property type="entry name" value="Helicase_C-like"/>
</dbReference>
<dbReference type="SMART" id="SM00487">
    <property type="entry name" value="DEXDc"/>
    <property type="match status" value="1"/>
</dbReference>
<dbReference type="EMBL" id="LQYW01000007">
    <property type="protein sequence ID" value="KYD32765.1"/>
    <property type="molecule type" value="Genomic_DNA"/>
</dbReference>
<proteinExistence type="predicted"/>
<dbReference type="InterPro" id="IPR053980">
    <property type="entry name" value="ISP_coupler"/>
</dbReference>
<dbReference type="GO" id="GO:0016787">
    <property type="term" value="F:hydrolase activity"/>
    <property type="evidence" value="ECO:0007669"/>
    <property type="project" value="InterPro"/>
</dbReference>
<dbReference type="InterPro" id="IPR027417">
    <property type="entry name" value="P-loop_NTPase"/>
</dbReference>
<keyword evidence="1" id="KW-0680">Restriction system</keyword>
<dbReference type="Pfam" id="PF18135">
    <property type="entry name" value="Type_ISP_C"/>
    <property type="match status" value="1"/>
</dbReference>
<organism evidence="4 5">
    <name type="scientific">Parageobacillus toebii</name>
    <dbReference type="NCBI Taxonomy" id="153151"/>
    <lineage>
        <taxon>Bacteria</taxon>
        <taxon>Bacillati</taxon>
        <taxon>Bacillota</taxon>
        <taxon>Bacilli</taxon>
        <taxon>Bacillales</taxon>
        <taxon>Anoxybacillaceae</taxon>
        <taxon>Parageobacillus</taxon>
    </lineage>
</organism>
<dbReference type="PROSITE" id="PS51194">
    <property type="entry name" value="HELICASE_CTER"/>
    <property type="match status" value="1"/>
</dbReference>
<dbReference type="Proteomes" id="UP000075324">
    <property type="component" value="Unassembled WGS sequence"/>
</dbReference>
<dbReference type="Pfam" id="PF00271">
    <property type="entry name" value="Helicase_C"/>
    <property type="match status" value="1"/>
</dbReference>
<dbReference type="InterPro" id="IPR014001">
    <property type="entry name" value="Helicase_ATP-bd"/>
</dbReference>
<feature type="domain" description="Helicase C-terminal" evidence="3">
    <location>
        <begin position="456"/>
        <end position="633"/>
    </location>
</feature>
<dbReference type="PANTHER" id="PTHR47396:SF1">
    <property type="entry name" value="ATP-DEPENDENT HELICASE IRC3-RELATED"/>
    <property type="match status" value="1"/>
</dbReference>
<dbReference type="InterPro" id="IPR002052">
    <property type="entry name" value="DNA_methylase_N6_adenine_CS"/>
</dbReference>
<dbReference type="GO" id="GO:0008170">
    <property type="term" value="F:N-methyltransferase activity"/>
    <property type="evidence" value="ECO:0007669"/>
    <property type="project" value="InterPro"/>
</dbReference>
<dbReference type="PATRIC" id="fig|153151.4.peg.3890"/>
<dbReference type="GO" id="GO:0005524">
    <property type="term" value="F:ATP binding"/>
    <property type="evidence" value="ECO:0007669"/>
    <property type="project" value="InterPro"/>
</dbReference>
<dbReference type="InterPro" id="IPR041635">
    <property type="entry name" value="Type_ISP_LLaBIII_C"/>
</dbReference>
<dbReference type="InterPro" id="IPR029063">
    <property type="entry name" value="SAM-dependent_MTases_sf"/>
</dbReference>
<dbReference type="Pfam" id="PF22240">
    <property type="entry name" value="ISP_coupler"/>
    <property type="match status" value="1"/>
</dbReference>
<dbReference type="Pfam" id="PF02384">
    <property type="entry name" value="N6_Mtase"/>
    <property type="match status" value="1"/>
</dbReference>
<evidence type="ECO:0000256" key="1">
    <source>
        <dbReference type="ARBA" id="ARBA00022747"/>
    </source>
</evidence>
<name>A0A150N7U8_9BACL</name>
<dbReference type="CDD" id="cd18785">
    <property type="entry name" value="SF2_C"/>
    <property type="match status" value="1"/>
</dbReference>
<evidence type="ECO:0000259" key="3">
    <source>
        <dbReference type="PROSITE" id="PS51194"/>
    </source>
</evidence>
<evidence type="ECO:0000313" key="4">
    <source>
        <dbReference type="EMBL" id="KYD32765.1"/>
    </source>
</evidence>
<dbReference type="InterPro" id="IPR003356">
    <property type="entry name" value="DNA_methylase_A-5"/>
</dbReference>
<comment type="caution">
    <text evidence="4">The sequence shown here is derived from an EMBL/GenBank/DDBJ whole genome shotgun (WGS) entry which is preliminary data.</text>
</comment>
<dbReference type="Gene3D" id="3.40.1350.10">
    <property type="match status" value="1"/>
</dbReference>
<dbReference type="RefSeq" id="WP_062677248.1">
    <property type="nucleotide sequence ID" value="NZ_LQYW01000007.1"/>
</dbReference>
<dbReference type="REBASE" id="149614">
    <property type="entry name" value="Gto4110ORF3595P"/>
</dbReference>
<dbReference type="InterPro" id="IPR039442">
    <property type="entry name" value="Mrr-like_dom"/>
</dbReference>
<dbReference type="SUPFAM" id="SSF53335">
    <property type="entry name" value="S-adenosyl-L-methionine-dependent methyltransferases"/>
    <property type="match status" value="1"/>
</dbReference>
<dbReference type="GO" id="GO:0005829">
    <property type="term" value="C:cytosol"/>
    <property type="evidence" value="ECO:0007669"/>
    <property type="project" value="TreeGrafter"/>
</dbReference>
<dbReference type="InterPro" id="IPR011856">
    <property type="entry name" value="tRNA_endonuc-like_dom_sf"/>
</dbReference>
<reference evidence="4 5" key="1">
    <citation type="submission" date="2016-01" db="EMBL/GenBank/DDBJ databases">
        <title>Draft Genome Sequences of Seven Thermophilic Sporeformers Isolated from Foods.</title>
        <authorList>
            <person name="Berendsen E.M."/>
            <person name="Wells-Bennik M.H."/>
            <person name="Krawcyk A.O."/>
            <person name="De Jong A."/>
            <person name="Holsappel S."/>
            <person name="Eijlander R.T."/>
            <person name="Kuipers O.P."/>
        </authorList>
    </citation>
    <scope>NUCLEOTIDE SEQUENCE [LARGE SCALE GENOMIC DNA]</scope>
    <source>
        <strain evidence="4 5">B4110</strain>
    </source>
</reference>
<dbReference type="PROSITE" id="PS51192">
    <property type="entry name" value="HELICASE_ATP_BIND_1"/>
    <property type="match status" value="1"/>
</dbReference>
<feature type="domain" description="Helicase ATP-binding" evidence="2">
    <location>
        <begin position="178"/>
        <end position="373"/>
    </location>
</feature>
<dbReference type="Gene3D" id="3.40.50.300">
    <property type="entry name" value="P-loop containing nucleotide triphosphate hydrolases"/>
    <property type="match status" value="2"/>
</dbReference>
<dbReference type="SMART" id="SM00490">
    <property type="entry name" value="HELICc"/>
    <property type="match status" value="1"/>
</dbReference>
<dbReference type="InterPro" id="IPR050742">
    <property type="entry name" value="Helicase_Restrict-Modif_Enz"/>
</dbReference>
<dbReference type="InterPro" id="IPR006935">
    <property type="entry name" value="Helicase/UvrB_N"/>
</dbReference>